<proteinExistence type="predicted"/>
<name>A0AAE1AJD4_9GAST</name>
<protein>
    <submittedName>
        <fullName evidence="1">Uncharacterized protein</fullName>
    </submittedName>
</protein>
<evidence type="ECO:0000313" key="1">
    <source>
        <dbReference type="EMBL" id="KAK3788560.1"/>
    </source>
</evidence>
<reference evidence="1" key="1">
    <citation type="journal article" date="2023" name="G3 (Bethesda)">
        <title>A reference genome for the long-term kleptoplast-retaining sea slug Elysia crispata morphotype clarki.</title>
        <authorList>
            <person name="Eastman K.E."/>
            <person name="Pendleton A.L."/>
            <person name="Shaikh M.A."/>
            <person name="Suttiyut T."/>
            <person name="Ogas R."/>
            <person name="Tomko P."/>
            <person name="Gavelis G."/>
            <person name="Widhalm J.R."/>
            <person name="Wisecaver J.H."/>
        </authorList>
    </citation>
    <scope>NUCLEOTIDE SEQUENCE</scope>
    <source>
        <strain evidence="1">ECLA1</strain>
    </source>
</reference>
<evidence type="ECO:0000313" key="2">
    <source>
        <dbReference type="Proteomes" id="UP001283361"/>
    </source>
</evidence>
<sequence>MQTVHLFNKVPDWLNLHLLRKLRPMNSVSRSHKSAMMVPVTATAGNLSDSNQVWDVKASHQVEEIELLCIDRHG</sequence>
<keyword evidence="2" id="KW-1185">Reference proteome</keyword>
<accession>A0AAE1AJD4</accession>
<dbReference type="AlphaFoldDB" id="A0AAE1AJD4"/>
<organism evidence="1 2">
    <name type="scientific">Elysia crispata</name>
    <name type="common">lettuce slug</name>
    <dbReference type="NCBI Taxonomy" id="231223"/>
    <lineage>
        <taxon>Eukaryota</taxon>
        <taxon>Metazoa</taxon>
        <taxon>Spiralia</taxon>
        <taxon>Lophotrochozoa</taxon>
        <taxon>Mollusca</taxon>
        <taxon>Gastropoda</taxon>
        <taxon>Heterobranchia</taxon>
        <taxon>Euthyneura</taxon>
        <taxon>Panpulmonata</taxon>
        <taxon>Sacoglossa</taxon>
        <taxon>Placobranchoidea</taxon>
        <taxon>Plakobranchidae</taxon>
        <taxon>Elysia</taxon>
    </lineage>
</organism>
<gene>
    <name evidence="1" type="ORF">RRG08_030259</name>
</gene>
<dbReference type="Proteomes" id="UP001283361">
    <property type="component" value="Unassembled WGS sequence"/>
</dbReference>
<comment type="caution">
    <text evidence="1">The sequence shown here is derived from an EMBL/GenBank/DDBJ whole genome shotgun (WGS) entry which is preliminary data.</text>
</comment>
<dbReference type="EMBL" id="JAWDGP010001755">
    <property type="protein sequence ID" value="KAK3788560.1"/>
    <property type="molecule type" value="Genomic_DNA"/>
</dbReference>